<dbReference type="OrthoDB" id="21214at2759"/>
<evidence type="ECO:0000313" key="2">
    <source>
        <dbReference type="Proteomes" id="UP000184330"/>
    </source>
</evidence>
<proteinExistence type="predicted"/>
<accession>A0A1L7XQM3</accession>
<organism evidence="1 2">
    <name type="scientific">Phialocephala subalpina</name>
    <dbReference type="NCBI Taxonomy" id="576137"/>
    <lineage>
        <taxon>Eukaryota</taxon>
        <taxon>Fungi</taxon>
        <taxon>Dikarya</taxon>
        <taxon>Ascomycota</taxon>
        <taxon>Pezizomycotina</taxon>
        <taxon>Leotiomycetes</taxon>
        <taxon>Helotiales</taxon>
        <taxon>Mollisiaceae</taxon>
        <taxon>Phialocephala</taxon>
        <taxon>Phialocephala fortinii species complex</taxon>
    </lineage>
</organism>
<keyword evidence="2" id="KW-1185">Reference proteome</keyword>
<dbReference type="EMBL" id="FJOG01000042">
    <property type="protein sequence ID" value="CZR67258.1"/>
    <property type="molecule type" value="Genomic_DNA"/>
</dbReference>
<protein>
    <submittedName>
        <fullName evidence="1">Uncharacterized protein</fullName>
    </submittedName>
</protein>
<reference evidence="1 2" key="1">
    <citation type="submission" date="2016-03" db="EMBL/GenBank/DDBJ databases">
        <authorList>
            <person name="Ploux O."/>
        </authorList>
    </citation>
    <scope>NUCLEOTIDE SEQUENCE [LARGE SCALE GENOMIC DNA]</scope>
    <source>
        <strain evidence="1 2">UAMH 11012</strain>
    </source>
</reference>
<name>A0A1L7XQM3_9HELO</name>
<dbReference type="AlphaFoldDB" id="A0A1L7XQM3"/>
<dbReference type="Proteomes" id="UP000184330">
    <property type="component" value="Unassembled WGS sequence"/>
</dbReference>
<sequence>MATYEFLPDAFDIPVDYNHPLNPTRALAIHLPAPLKTHQPSQIQDLTPHLLQLFSWNLGINTENLLSAHKASITYPHPLVRYTLETQNLLGTHLAILDVEGNEIAWWKAPFFNFVMGGIGGGKTDIEFLGEDKKLEVRKVTEEKVGRSGSGLHHRQRRAERFVKDGTTYFWEAEPETEHQLALMKVFGDDRDGIMKMEVARYAQRSAHEREGLLVLDGREVDELLVVLTLCAMLEAKEKI</sequence>
<evidence type="ECO:0000313" key="1">
    <source>
        <dbReference type="EMBL" id="CZR67258.1"/>
    </source>
</evidence>
<gene>
    <name evidence="1" type="ORF">PAC_17157</name>
</gene>